<dbReference type="SUPFAM" id="SSF116734">
    <property type="entry name" value="DNA methylase specificity domain"/>
    <property type="match status" value="1"/>
</dbReference>
<dbReference type="SUPFAM" id="SSF53335">
    <property type="entry name" value="S-adenosyl-L-methionine-dependent methyltransferases"/>
    <property type="match status" value="1"/>
</dbReference>
<dbReference type="InterPro" id="IPR052916">
    <property type="entry name" value="Type-I_RE_MTase_Subunit"/>
</dbReference>
<protein>
    <submittedName>
        <fullName evidence="4">Type I restriction-modification system</fullName>
        <ecNumber evidence="4">2.1.1.72</ecNumber>
    </submittedName>
</protein>
<dbReference type="EC" id="2.1.1.72" evidence="4"/>
<dbReference type="EMBL" id="LAXD01000001">
    <property type="protein sequence ID" value="KWX01411.1"/>
    <property type="molecule type" value="Genomic_DNA"/>
</dbReference>
<dbReference type="PANTHER" id="PTHR42998:SF1">
    <property type="entry name" value="TYPE I RESTRICTION ENZYME HINDI METHYLASE SUBUNIT"/>
    <property type="match status" value="1"/>
</dbReference>
<sequence>MPTSATVTAAEIARLAGVGRAAVSNWRRRHADFPQPVGGTATSPVFDLAEVEAWLRAQGKLRAVPAEERVWQQLRAAADDLRLGDVIGLAGAFLLYLERGAPDLAWPALAALDDAAVAARLPEAVATATADLPGTTPARLDPAHVPLVRALAELAAERGTVAAFEYLRDRYVETHSRRFFPTSPAVADLMVGLASPLAGTVFDPACGTGTLLRVALERAGGPVRLVGQELDPAVARLAAVRLALRAGDVEVRVGDSLRADAFPDLAADAVVCNPPFNERGWGQEELAYDPRWEYGLPPRTESELAWVQHALAHARPGGRVVLTMPPGVAARRAGRRIRAELLRRGALLAVVALPASLGPTPLPLHVWVLHRPDGTRPAGRLLMVDATGYGDDAGRRVLAAWEAFLTDPEAEPGDPTTCRSVPVIDLLDEDVDLTPARHLAVPAIPDTAERYADTRERLRALLARLPDLVPEVRAGRAEEFATSTVAELARAGVLELRQVPVRAEAGDTGGPPLLTAKDVVLGRPPSGHASRDRDGWPEVVTRPGDVVVPMVTPKLVARVVTEGGALLGPHLYLLRPDPDALDPWFLAGFLRSQANARHTSTLSGSMRVDVRRARVPRLPLAEQRRYGEAFRRLADFEEALTRVAELGKDVAAAVADGLTDGTLRPPDSSSG</sequence>
<dbReference type="RefSeq" id="WP_066887883.1">
    <property type="nucleotide sequence ID" value="NZ_LAXD01000001.1"/>
</dbReference>
<dbReference type="PRINTS" id="PR00507">
    <property type="entry name" value="N12N6MTFRASE"/>
</dbReference>
<dbReference type="InterPro" id="IPR003356">
    <property type="entry name" value="DNA_methylase_A-5"/>
</dbReference>
<keyword evidence="4" id="KW-0489">Methyltransferase</keyword>
<dbReference type="InterPro" id="IPR044946">
    <property type="entry name" value="Restrct_endonuc_typeI_TRD_sf"/>
</dbReference>
<dbReference type="CDD" id="cd02440">
    <property type="entry name" value="AdoMet_MTases"/>
    <property type="match status" value="1"/>
</dbReference>
<dbReference type="PANTHER" id="PTHR42998">
    <property type="entry name" value="TYPE I RESTRICTION ENZYME HINDVIIP M PROTEIN-RELATED"/>
    <property type="match status" value="1"/>
</dbReference>
<dbReference type="Gene3D" id="1.10.10.10">
    <property type="entry name" value="Winged helix-like DNA-binding domain superfamily/Winged helix DNA-binding domain"/>
    <property type="match status" value="1"/>
</dbReference>
<comment type="caution">
    <text evidence="4">The sequence shown here is derived from an EMBL/GenBank/DDBJ whole genome shotgun (WGS) entry which is preliminary data.</text>
</comment>
<evidence type="ECO:0000256" key="2">
    <source>
        <dbReference type="ARBA" id="ARBA00023125"/>
    </source>
</evidence>
<keyword evidence="2" id="KW-0238">DNA-binding</keyword>
<dbReference type="GO" id="GO:0032259">
    <property type="term" value="P:methylation"/>
    <property type="evidence" value="ECO:0007669"/>
    <property type="project" value="UniProtKB-KW"/>
</dbReference>
<dbReference type="GO" id="GO:0003677">
    <property type="term" value="F:DNA binding"/>
    <property type="evidence" value="ECO:0007669"/>
    <property type="project" value="UniProtKB-KW"/>
</dbReference>
<proteinExistence type="predicted"/>
<dbReference type="GO" id="GO:0009307">
    <property type="term" value="P:DNA restriction-modification system"/>
    <property type="evidence" value="ECO:0007669"/>
    <property type="project" value="UniProtKB-KW"/>
</dbReference>
<reference evidence="5" key="1">
    <citation type="submission" date="2015-04" db="EMBL/GenBank/DDBJ databases">
        <title>Physiological reanalysis, assessment of diazotrophy, and genome sequences of multiple isolates of Streptomyces thermoautotrophicus.</title>
        <authorList>
            <person name="MacKellar D.C."/>
            <person name="Lieber L."/>
            <person name="Norman J."/>
            <person name="Bolger A."/>
            <person name="Tobin C."/>
            <person name="Murray J.W."/>
            <person name="Chang R."/>
            <person name="Ford T."/>
            <person name="Nguyen P.Q."/>
            <person name="Woodward J."/>
            <person name="Permingeat H."/>
            <person name="Joshi N.S."/>
            <person name="Silver P.A."/>
            <person name="Usadel B."/>
            <person name="Rutherford A.W."/>
            <person name="Friesen M."/>
            <person name="Prell J."/>
        </authorList>
    </citation>
    <scope>NUCLEOTIDE SEQUENCE [LARGE SCALE GENOMIC DNA]</scope>
    <source>
        <strain evidence="5">H1</strain>
    </source>
</reference>
<organism evidence="4 5">
    <name type="scientific">Carbonactinospora thermoautotrophica</name>
    <dbReference type="NCBI Taxonomy" id="1469144"/>
    <lineage>
        <taxon>Bacteria</taxon>
        <taxon>Bacillati</taxon>
        <taxon>Actinomycetota</taxon>
        <taxon>Actinomycetes</taxon>
        <taxon>Kitasatosporales</taxon>
        <taxon>Carbonactinosporaceae</taxon>
        <taxon>Carbonactinospora</taxon>
    </lineage>
</organism>
<dbReference type="GO" id="GO:0009007">
    <property type="term" value="F:site-specific DNA-methyltransferase (adenine-specific) activity"/>
    <property type="evidence" value="ECO:0007669"/>
    <property type="project" value="UniProtKB-EC"/>
</dbReference>
<dbReference type="InterPro" id="IPR036388">
    <property type="entry name" value="WH-like_DNA-bd_sf"/>
</dbReference>
<keyword evidence="1" id="KW-0680">Restriction system</keyword>
<evidence type="ECO:0000256" key="1">
    <source>
        <dbReference type="ARBA" id="ARBA00022747"/>
    </source>
</evidence>
<dbReference type="OrthoDB" id="9784823at2"/>
<dbReference type="PROSITE" id="PS00092">
    <property type="entry name" value="N6_MTASE"/>
    <property type="match status" value="1"/>
</dbReference>
<dbReference type="AlphaFoldDB" id="A0A132MU90"/>
<dbReference type="PATRIC" id="fig|1469144.10.peg.2645"/>
<keyword evidence="4" id="KW-0808">Transferase</keyword>
<evidence type="ECO:0000259" key="3">
    <source>
        <dbReference type="Pfam" id="PF02384"/>
    </source>
</evidence>
<accession>A0A132MU90</accession>
<dbReference type="STRING" id="1469144.LI90_2439"/>
<dbReference type="InterPro" id="IPR029063">
    <property type="entry name" value="SAM-dependent_MTases_sf"/>
</dbReference>
<name>A0A132MU90_9ACTN</name>
<dbReference type="Gene3D" id="3.90.220.20">
    <property type="entry name" value="DNA methylase specificity domains"/>
    <property type="match status" value="1"/>
</dbReference>
<dbReference type="InterPro" id="IPR002052">
    <property type="entry name" value="DNA_methylase_N6_adenine_CS"/>
</dbReference>
<dbReference type="Gene3D" id="3.40.50.150">
    <property type="entry name" value="Vaccinia Virus protein VP39"/>
    <property type="match status" value="1"/>
</dbReference>
<gene>
    <name evidence="4" type="ORF">LI90_2439</name>
</gene>
<dbReference type="GO" id="GO:0008170">
    <property type="term" value="F:N-methyltransferase activity"/>
    <property type="evidence" value="ECO:0007669"/>
    <property type="project" value="InterPro"/>
</dbReference>
<keyword evidence="5" id="KW-1185">Reference proteome</keyword>
<feature type="domain" description="DNA methylase adenine-specific" evidence="3">
    <location>
        <begin position="163"/>
        <end position="438"/>
    </location>
</feature>
<dbReference type="Proteomes" id="UP000070188">
    <property type="component" value="Unassembled WGS sequence"/>
</dbReference>
<evidence type="ECO:0000313" key="4">
    <source>
        <dbReference type="EMBL" id="KWX01411.1"/>
    </source>
</evidence>
<dbReference type="Pfam" id="PF02384">
    <property type="entry name" value="N6_Mtase"/>
    <property type="match status" value="1"/>
</dbReference>
<evidence type="ECO:0000313" key="5">
    <source>
        <dbReference type="Proteomes" id="UP000070188"/>
    </source>
</evidence>